<feature type="region of interest" description="Disordered" evidence="1">
    <location>
        <begin position="405"/>
        <end position="433"/>
    </location>
</feature>
<comment type="caution">
    <text evidence="3">The sequence shown here is derived from an EMBL/GenBank/DDBJ whole genome shotgun (WGS) entry which is preliminary data.</text>
</comment>
<feature type="signal peptide" evidence="2">
    <location>
        <begin position="1"/>
        <end position="26"/>
    </location>
</feature>
<keyword evidence="4" id="KW-1185">Reference proteome</keyword>
<accession>U2KCW0</accession>
<gene>
    <name evidence="3" type="ORF">RUMCAL_02895</name>
</gene>
<keyword evidence="2" id="KW-0732">Signal</keyword>
<dbReference type="HOGENOM" id="CLU_632962_0_0_9"/>
<dbReference type="STRING" id="411473.RUMCAL_02895"/>
<organism evidence="3 4">
    <name type="scientific">Ruminococcus callidus ATCC 27760</name>
    <dbReference type="NCBI Taxonomy" id="411473"/>
    <lineage>
        <taxon>Bacteria</taxon>
        <taxon>Bacillati</taxon>
        <taxon>Bacillota</taxon>
        <taxon>Clostridia</taxon>
        <taxon>Eubacteriales</taxon>
        <taxon>Oscillospiraceae</taxon>
        <taxon>Ruminococcus</taxon>
    </lineage>
</organism>
<evidence type="ECO:0000313" key="4">
    <source>
        <dbReference type="Proteomes" id="UP000016662"/>
    </source>
</evidence>
<evidence type="ECO:0000256" key="1">
    <source>
        <dbReference type="SAM" id="MobiDB-lite"/>
    </source>
</evidence>
<feature type="compositionally biased region" description="Basic and acidic residues" evidence="1">
    <location>
        <begin position="405"/>
        <end position="416"/>
    </location>
</feature>
<evidence type="ECO:0000313" key="3">
    <source>
        <dbReference type="EMBL" id="ERJ89960.1"/>
    </source>
</evidence>
<protein>
    <recommendedName>
        <fullName evidence="5">DUF5050 domain-containing protein</fullName>
    </recommendedName>
</protein>
<dbReference type="PATRIC" id="fig|411473.3.peg.2430"/>
<sequence>MGGSAMEFHRKHSVCFLLLGMLFCTAGCTATEQDSTAEKPKKMTDLPPLVTEISTEDTTAEISTETTLVTEEAELPEPVYQAKMTAWELPEELGSLQAVRVYQNTVYLLGVRQNAAQQSESVLYCVSEDAESAEPVFTPLYPNSNASDFVGLTDFDVLSDGTICGLLCENADAVPYEDPTFNPDDFDWESYYENYATQYQLVWYDKNGVICKKLGLSTLLDLDETSRQTMAFTGVRSDASDHIYLTATIDESDCLMALDGNGNLCPVQGNHKNMLPLESDYQWIRCSSDGMLLLECDAEDVQHLSHVVVTDGALWKTQTAVPERMTADTMLAESENDDFVYGIWNASGLFRMSAKNALPELLYRWSDAHVDFSKLERVMMLPDEEVLLSAYTAQGNLSLELLEPDMKNKEPDSTEHVEEETTGETVPVATPVS</sequence>
<name>U2KCW0_9FIRM</name>
<reference evidence="3 4" key="1">
    <citation type="submission" date="2013-07" db="EMBL/GenBank/DDBJ databases">
        <authorList>
            <person name="Weinstock G."/>
            <person name="Sodergren E."/>
            <person name="Wylie T."/>
            <person name="Fulton L."/>
            <person name="Fulton R."/>
            <person name="Fronick C."/>
            <person name="O'Laughlin M."/>
            <person name="Godfrey J."/>
            <person name="Miner T."/>
            <person name="Herter B."/>
            <person name="Appelbaum E."/>
            <person name="Cordes M."/>
            <person name="Lek S."/>
            <person name="Wollam A."/>
            <person name="Pepin K.H."/>
            <person name="Palsikar V.B."/>
            <person name="Mitreva M."/>
            <person name="Wilson R.K."/>
        </authorList>
    </citation>
    <scope>NUCLEOTIDE SEQUENCE [LARGE SCALE GENOMIC DNA]</scope>
    <source>
        <strain evidence="3 4">ATCC 27760</strain>
    </source>
</reference>
<evidence type="ECO:0008006" key="5">
    <source>
        <dbReference type="Google" id="ProtNLM"/>
    </source>
</evidence>
<proteinExistence type="predicted"/>
<dbReference type="Proteomes" id="UP000016662">
    <property type="component" value="Unassembled WGS sequence"/>
</dbReference>
<dbReference type="EMBL" id="AWVF01000368">
    <property type="protein sequence ID" value="ERJ89960.1"/>
    <property type="molecule type" value="Genomic_DNA"/>
</dbReference>
<dbReference type="AlphaFoldDB" id="U2KCW0"/>
<feature type="chain" id="PRO_5039021607" description="DUF5050 domain-containing protein" evidence="2">
    <location>
        <begin position="27"/>
        <end position="433"/>
    </location>
</feature>
<evidence type="ECO:0000256" key="2">
    <source>
        <dbReference type="SAM" id="SignalP"/>
    </source>
</evidence>
<feature type="compositionally biased region" description="Low complexity" evidence="1">
    <location>
        <begin position="423"/>
        <end position="433"/>
    </location>
</feature>